<dbReference type="InterPro" id="IPR014710">
    <property type="entry name" value="RmlC-like_jellyroll"/>
</dbReference>
<dbReference type="InterPro" id="IPR011051">
    <property type="entry name" value="RmlC_Cupin_sf"/>
</dbReference>
<dbReference type="Proteomes" id="UP000236161">
    <property type="component" value="Unassembled WGS sequence"/>
</dbReference>
<evidence type="ECO:0000256" key="1">
    <source>
        <dbReference type="ARBA" id="ARBA00008416"/>
    </source>
</evidence>
<evidence type="ECO:0000259" key="5">
    <source>
        <dbReference type="Pfam" id="PF05726"/>
    </source>
</evidence>
<dbReference type="Pfam" id="PF05726">
    <property type="entry name" value="Pirin_C"/>
    <property type="match status" value="1"/>
</dbReference>
<dbReference type="SUPFAM" id="SSF51182">
    <property type="entry name" value="RmlC-like cupins"/>
    <property type="match status" value="1"/>
</dbReference>
<dbReference type="OrthoDB" id="198735at2759"/>
<dbReference type="STRING" id="1088818.A0A2I0B0G6"/>
<dbReference type="InterPro" id="IPR003829">
    <property type="entry name" value="Pirin_N_dom"/>
</dbReference>
<dbReference type="PIRSF" id="PIRSF006232">
    <property type="entry name" value="Pirin"/>
    <property type="match status" value="1"/>
</dbReference>
<reference evidence="6 7" key="1">
    <citation type="journal article" date="2017" name="Nature">
        <title>The Apostasia genome and the evolution of orchids.</title>
        <authorList>
            <person name="Zhang G.Q."/>
            <person name="Liu K.W."/>
            <person name="Li Z."/>
            <person name="Lohaus R."/>
            <person name="Hsiao Y.Y."/>
            <person name="Niu S.C."/>
            <person name="Wang J.Y."/>
            <person name="Lin Y.C."/>
            <person name="Xu Q."/>
            <person name="Chen L.J."/>
            <person name="Yoshida K."/>
            <person name="Fujiwara S."/>
            <person name="Wang Z.W."/>
            <person name="Zhang Y.Q."/>
            <person name="Mitsuda N."/>
            <person name="Wang M."/>
            <person name="Liu G.H."/>
            <person name="Pecoraro L."/>
            <person name="Huang H.X."/>
            <person name="Xiao X.J."/>
            <person name="Lin M."/>
            <person name="Wu X.Y."/>
            <person name="Wu W.L."/>
            <person name="Chen Y.Y."/>
            <person name="Chang S.B."/>
            <person name="Sakamoto S."/>
            <person name="Ohme-Takagi M."/>
            <person name="Yagi M."/>
            <person name="Zeng S.J."/>
            <person name="Shen C.Y."/>
            <person name="Yeh C.M."/>
            <person name="Luo Y.B."/>
            <person name="Tsai W.C."/>
            <person name="Van de Peer Y."/>
            <person name="Liu Z.J."/>
        </authorList>
    </citation>
    <scope>NUCLEOTIDE SEQUENCE [LARGE SCALE GENOMIC DNA]</scope>
    <source>
        <strain evidence="7">cv. Shenzhen</strain>
        <tissue evidence="6">Stem</tissue>
    </source>
</reference>
<dbReference type="PANTHER" id="PTHR13903:SF8">
    <property type="entry name" value="PIRIN"/>
    <property type="match status" value="1"/>
</dbReference>
<sequence length="310" mass="34431">MPMASADHPGGDHEDNPNIQSPRHVVRKIFAEPRKHGDGATVRRSIGTPEMMDLDPFLLLDEFSIPHTGGMPDHPHRGFETLTYMFEGALGHQDFFGNRGIIRAGDVQWMTAGRGIVHSAMPASAGSQTGLQLWVNLPSKDKMIEPTYHEVRRNDIKRVAVPGADIRIVAGEAFGFRSPAYTKTPILCLDVEMKPGAHLRQPIPAAWNSFVYLAAGEGIFGGEKCSPVSGHHALVLGEGDGLSVWNESGEPLRFFLFAGKPLEETVARNRFFVMNSEEEIEKASEDYRTWKNGYENARDWKSETQITTYD</sequence>
<feature type="domain" description="Pirin C-terminal" evidence="5">
    <location>
        <begin position="189"/>
        <end position="292"/>
    </location>
</feature>
<feature type="region of interest" description="Disordered" evidence="3">
    <location>
        <begin position="1"/>
        <end position="22"/>
    </location>
</feature>
<dbReference type="InterPro" id="IPR008778">
    <property type="entry name" value="Pirin_C_dom"/>
</dbReference>
<organism evidence="6 7">
    <name type="scientific">Apostasia shenzhenica</name>
    <dbReference type="NCBI Taxonomy" id="1088818"/>
    <lineage>
        <taxon>Eukaryota</taxon>
        <taxon>Viridiplantae</taxon>
        <taxon>Streptophyta</taxon>
        <taxon>Embryophyta</taxon>
        <taxon>Tracheophyta</taxon>
        <taxon>Spermatophyta</taxon>
        <taxon>Magnoliopsida</taxon>
        <taxon>Liliopsida</taxon>
        <taxon>Asparagales</taxon>
        <taxon>Orchidaceae</taxon>
        <taxon>Apostasioideae</taxon>
        <taxon>Apostasia</taxon>
    </lineage>
</organism>
<accession>A0A2I0B0G6</accession>
<evidence type="ECO:0000256" key="2">
    <source>
        <dbReference type="RuleBase" id="RU003457"/>
    </source>
</evidence>
<dbReference type="EMBL" id="KZ451932">
    <property type="protein sequence ID" value="PKA61291.1"/>
    <property type="molecule type" value="Genomic_DNA"/>
</dbReference>
<evidence type="ECO:0000256" key="3">
    <source>
        <dbReference type="SAM" id="MobiDB-lite"/>
    </source>
</evidence>
<dbReference type="PANTHER" id="PTHR13903">
    <property type="entry name" value="PIRIN-RELATED"/>
    <property type="match status" value="1"/>
</dbReference>
<keyword evidence="7" id="KW-1185">Reference proteome</keyword>
<proteinExistence type="inferred from homology"/>
<dbReference type="CDD" id="cd02247">
    <property type="entry name" value="cupin_pirin_C"/>
    <property type="match status" value="1"/>
</dbReference>
<gene>
    <name evidence="6" type="ORF">AXF42_Ash006188</name>
</gene>
<evidence type="ECO:0000313" key="6">
    <source>
        <dbReference type="EMBL" id="PKA61291.1"/>
    </source>
</evidence>
<dbReference type="Pfam" id="PF02678">
    <property type="entry name" value="Pirin"/>
    <property type="match status" value="1"/>
</dbReference>
<evidence type="ECO:0000259" key="4">
    <source>
        <dbReference type="Pfam" id="PF02678"/>
    </source>
</evidence>
<evidence type="ECO:0000313" key="7">
    <source>
        <dbReference type="Proteomes" id="UP000236161"/>
    </source>
</evidence>
<name>A0A2I0B0G6_9ASPA</name>
<comment type="similarity">
    <text evidence="1 2">Belongs to the pirin family.</text>
</comment>
<dbReference type="AlphaFoldDB" id="A0A2I0B0G6"/>
<dbReference type="CDD" id="cd02909">
    <property type="entry name" value="cupin_pirin_N"/>
    <property type="match status" value="1"/>
</dbReference>
<protein>
    <submittedName>
        <fullName evidence="6">Pirin-like protein</fullName>
    </submittedName>
</protein>
<dbReference type="InterPro" id="IPR012093">
    <property type="entry name" value="Pirin"/>
</dbReference>
<feature type="domain" description="Pirin N-terminal" evidence="4">
    <location>
        <begin position="41"/>
        <end position="135"/>
    </location>
</feature>
<dbReference type="Gene3D" id="2.60.120.10">
    <property type="entry name" value="Jelly Rolls"/>
    <property type="match status" value="2"/>
</dbReference>